<keyword evidence="5" id="KW-1185">Reference proteome</keyword>
<dbReference type="Gene3D" id="1.10.357.10">
    <property type="entry name" value="Tetracycline Repressor, domain 2"/>
    <property type="match status" value="1"/>
</dbReference>
<comment type="caution">
    <text evidence="4">The sequence shown here is derived from an EMBL/GenBank/DDBJ whole genome shotgun (WGS) entry which is preliminary data.</text>
</comment>
<dbReference type="Pfam" id="PF16859">
    <property type="entry name" value="TetR_C_11"/>
    <property type="match status" value="1"/>
</dbReference>
<organism evidence="4 5">
    <name type="scientific">Jiella pacifica</name>
    <dbReference type="NCBI Taxonomy" id="2696469"/>
    <lineage>
        <taxon>Bacteria</taxon>
        <taxon>Pseudomonadati</taxon>
        <taxon>Pseudomonadota</taxon>
        <taxon>Alphaproteobacteria</taxon>
        <taxon>Hyphomicrobiales</taxon>
        <taxon>Aurantimonadaceae</taxon>
        <taxon>Jiella</taxon>
    </lineage>
</organism>
<name>A0A6N9T191_9HYPH</name>
<keyword evidence="1" id="KW-0805">Transcription regulation</keyword>
<evidence type="ECO:0000256" key="1">
    <source>
        <dbReference type="ARBA" id="ARBA00023015"/>
    </source>
</evidence>
<dbReference type="EMBL" id="JAAAMG010000008">
    <property type="protein sequence ID" value="NDW05094.1"/>
    <property type="molecule type" value="Genomic_DNA"/>
</dbReference>
<keyword evidence="2" id="KW-0804">Transcription</keyword>
<dbReference type="Proteomes" id="UP000469011">
    <property type="component" value="Unassembled WGS sequence"/>
</dbReference>
<dbReference type="InterPro" id="IPR036271">
    <property type="entry name" value="Tet_transcr_reg_TetR-rel_C_sf"/>
</dbReference>
<evidence type="ECO:0000313" key="5">
    <source>
        <dbReference type="Proteomes" id="UP000469011"/>
    </source>
</evidence>
<dbReference type="AlphaFoldDB" id="A0A6N9T191"/>
<evidence type="ECO:0000259" key="3">
    <source>
        <dbReference type="Pfam" id="PF16859"/>
    </source>
</evidence>
<feature type="domain" description="Tetracyclin repressor-like C-terminal" evidence="3">
    <location>
        <begin position="5"/>
        <end position="89"/>
    </location>
</feature>
<dbReference type="SUPFAM" id="SSF48498">
    <property type="entry name" value="Tetracyclin repressor-like, C-terminal domain"/>
    <property type="match status" value="1"/>
</dbReference>
<evidence type="ECO:0000256" key="2">
    <source>
        <dbReference type="ARBA" id="ARBA00023163"/>
    </source>
</evidence>
<accession>A0A6N9T191</accession>
<protein>
    <recommendedName>
        <fullName evidence="3">Tetracyclin repressor-like C-terminal domain-containing protein</fullName>
    </recommendedName>
</protein>
<gene>
    <name evidence="4" type="ORF">GTK09_11705</name>
</gene>
<dbReference type="InterPro" id="IPR011075">
    <property type="entry name" value="TetR_C"/>
</dbReference>
<sequence>MLSYTRLMARLIGSVCDHPEIMAAYDATYMEPRRVLFGEILDRAKAEGALRPDADIENIMDMFIGAMITRLLLRGRPEGIEEVRDYIDRLFAQLFAEP</sequence>
<evidence type="ECO:0000313" key="4">
    <source>
        <dbReference type="EMBL" id="NDW05094.1"/>
    </source>
</evidence>
<proteinExistence type="predicted"/>
<reference evidence="4 5" key="1">
    <citation type="submission" date="2020-01" db="EMBL/GenBank/DDBJ databases">
        <title>Jiella pacifica sp. nov.</title>
        <authorList>
            <person name="Xue Z."/>
            <person name="Zhu S."/>
            <person name="Chen J."/>
            <person name="Yang J."/>
        </authorList>
    </citation>
    <scope>NUCLEOTIDE SEQUENCE [LARGE SCALE GENOMIC DNA]</scope>
    <source>
        <strain evidence="4 5">40Bstr34</strain>
    </source>
</reference>
<dbReference type="RefSeq" id="WP_163463344.1">
    <property type="nucleotide sequence ID" value="NZ_JAAAMG010000008.1"/>
</dbReference>